<dbReference type="NCBIfam" id="TIGR03558">
    <property type="entry name" value="oxido_grp_1"/>
    <property type="match status" value="1"/>
</dbReference>
<dbReference type="InterPro" id="IPR019949">
    <property type="entry name" value="CmoO-like"/>
</dbReference>
<dbReference type="InterPro" id="IPR011251">
    <property type="entry name" value="Luciferase-like_dom"/>
</dbReference>
<feature type="chain" id="PRO_5023052973" evidence="2">
    <location>
        <begin position="22"/>
        <end position="307"/>
    </location>
</feature>
<dbReference type="GO" id="GO:0016705">
    <property type="term" value="F:oxidoreductase activity, acting on paired donors, with incorporation or reduction of molecular oxygen"/>
    <property type="evidence" value="ECO:0007669"/>
    <property type="project" value="InterPro"/>
</dbReference>
<comment type="similarity">
    <text evidence="1">To bacterial alkanal monooxygenase alpha and beta chains.</text>
</comment>
<evidence type="ECO:0000256" key="2">
    <source>
        <dbReference type="SAM" id="SignalP"/>
    </source>
</evidence>
<comment type="caution">
    <text evidence="4">The sequence shown here is derived from an EMBL/GenBank/DDBJ whole genome shotgun (WGS) entry which is preliminary data.</text>
</comment>
<keyword evidence="4" id="KW-0560">Oxidoreductase</keyword>
<organism evidence="4 5">
    <name type="scientific">Corynebacterium canis</name>
    <dbReference type="NCBI Taxonomy" id="679663"/>
    <lineage>
        <taxon>Bacteria</taxon>
        <taxon>Bacillati</taxon>
        <taxon>Actinomycetota</taxon>
        <taxon>Actinomycetes</taxon>
        <taxon>Mycobacteriales</taxon>
        <taxon>Corynebacteriaceae</taxon>
        <taxon>Corynebacterium</taxon>
    </lineage>
</organism>
<dbReference type="PANTHER" id="PTHR30137">
    <property type="entry name" value="LUCIFERASE-LIKE MONOOXYGENASE"/>
    <property type="match status" value="1"/>
</dbReference>
<protein>
    <submittedName>
        <fullName evidence="4">MsnO8 family LLM class oxidoreductase</fullName>
        <ecNumber evidence="4">1.-.-.-</ecNumber>
    </submittedName>
</protein>
<keyword evidence="5" id="KW-1185">Reference proteome</keyword>
<dbReference type="RefSeq" id="WP_146325411.1">
    <property type="nucleotide sequence ID" value="NZ_BAABLR010000064.1"/>
</dbReference>
<name>A0A5C5UAC5_9CORY</name>
<evidence type="ECO:0000259" key="3">
    <source>
        <dbReference type="Pfam" id="PF00296"/>
    </source>
</evidence>
<dbReference type="OrthoDB" id="9780518at2"/>
<evidence type="ECO:0000256" key="1">
    <source>
        <dbReference type="ARBA" id="ARBA00007789"/>
    </source>
</evidence>
<feature type="signal peptide" evidence="2">
    <location>
        <begin position="1"/>
        <end position="21"/>
    </location>
</feature>
<evidence type="ECO:0000313" key="5">
    <source>
        <dbReference type="Proteomes" id="UP000320791"/>
    </source>
</evidence>
<dbReference type="EC" id="1.-.-.-" evidence="4"/>
<proteinExistence type="predicted"/>
<dbReference type="Gene3D" id="3.20.20.30">
    <property type="entry name" value="Luciferase-like domain"/>
    <property type="match status" value="1"/>
</dbReference>
<dbReference type="SUPFAM" id="SSF51679">
    <property type="entry name" value="Bacterial luciferase-like"/>
    <property type="match status" value="1"/>
</dbReference>
<reference evidence="4 5" key="1">
    <citation type="submission" date="2019-08" db="EMBL/GenBank/DDBJ databases">
        <authorList>
            <person name="Lei W."/>
        </authorList>
    </citation>
    <scope>NUCLEOTIDE SEQUENCE [LARGE SCALE GENOMIC DNA]</scope>
    <source>
        <strain evidence="4 5">CCUG 58627</strain>
    </source>
</reference>
<dbReference type="EMBL" id="VOHM01000029">
    <property type="protein sequence ID" value="TWT22753.1"/>
    <property type="molecule type" value="Genomic_DNA"/>
</dbReference>
<dbReference type="PANTHER" id="PTHR30137:SF6">
    <property type="entry name" value="LUCIFERASE-LIKE MONOOXYGENASE"/>
    <property type="match status" value="1"/>
</dbReference>
<evidence type="ECO:0000313" key="4">
    <source>
        <dbReference type="EMBL" id="TWT22753.1"/>
    </source>
</evidence>
<feature type="domain" description="Luciferase-like" evidence="3">
    <location>
        <begin position="14"/>
        <end position="223"/>
    </location>
</feature>
<sequence>MVALSVLDLVPVSTTPSAAIAATIRAAQVAEEAGYQRYWIGEHHNTPGLACGATTILMGHIASVTSTIRVGSGGTMVPLHRPLRLAEDLGTLATLHPKRIEAALSGGAGVDAETMRQLGRNTSVMADVRQLHQHLASTAGMFCQVPLCIMGAGVQAATLAGQLGLPFAFTSHYAPRSLDAAIAAYHAGFMPSQQCTQPYVLASANVMVCDSRDEAEFQMTTLLQMFESAVTGKRGLLSPPRAIEMHPLVKAQIGESLQVTFAGTGPDVTLRMQRWASAHSIDEIITVTYAYDPEIREASIQELGNWF</sequence>
<keyword evidence="2" id="KW-0732">Signal</keyword>
<gene>
    <name evidence="4" type="ORF">FRX94_11100</name>
</gene>
<accession>A0A5C5UAC5</accession>
<dbReference type="AlphaFoldDB" id="A0A5C5UAC5"/>
<dbReference type="Pfam" id="PF00296">
    <property type="entry name" value="Bac_luciferase"/>
    <property type="match status" value="1"/>
</dbReference>
<dbReference type="InterPro" id="IPR050766">
    <property type="entry name" value="Bact_Lucif_Oxidored"/>
</dbReference>
<dbReference type="InterPro" id="IPR036661">
    <property type="entry name" value="Luciferase-like_sf"/>
</dbReference>
<dbReference type="Proteomes" id="UP000320791">
    <property type="component" value="Unassembled WGS sequence"/>
</dbReference>
<dbReference type="GO" id="GO:0005829">
    <property type="term" value="C:cytosol"/>
    <property type="evidence" value="ECO:0007669"/>
    <property type="project" value="TreeGrafter"/>
</dbReference>